<dbReference type="GO" id="GO:0016874">
    <property type="term" value="F:ligase activity"/>
    <property type="evidence" value="ECO:0007669"/>
    <property type="project" value="UniProtKB-KW"/>
</dbReference>
<dbReference type="STRING" id="64702.SAMN05443377_1274"/>
<dbReference type="PANTHER" id="PTHR14359">
    <property type="entry name" value="HOMO-OLIGOMERIC FLAVIN CONTAINING CYS DECARBOXYLASE FAMILY"/>
    <property type="match status" value="1"/>
</dbReference>
<dbReference type="RefSeq" id="WP_091970997.1">
    <property type="nucleotide sequence ID" value="NZ_FOGZ01000027.1"/>
</dbReference>
<dbReference type="OrthoDB" id="9802554at2"/>
<dbReference type="GO" id="GO:0004633">
    <property type="term" value="F:phosphopantothenoylcysteine decarboxylase activity"/>
    <property type="evidence" value="ECO:0007669"/>
    <property type="project" value="TreeGrafter"/>
</dbReference>
<accession>A0A1H9TS53</accession>
<name>A0A1H9TS53_9ACTN</name>
<feature type="domain" description="Flavoprotein" evidence="1">
    <location>
        <begin position="2"/>
        <end position="174"/>
    </location>
</feature>
<organism evidence="2 3">
    <name type="scientific">Propionibacterium cyclohexanicum</name>
    <dbReference type="NCBI Taxonomy" id="64702"/>
    <lineage>
        <taxon>Bacteria</taxon>
        <taxon>Bacillati</taxon>
        <taxon>Actinomycetota</taxon>
        <taxon>Actinomycetes</taxon>
        <taxon>Propionibacteriales</taxon>
        <taxon>Propionibacteriaceae</taxon>
        <taxon>Propionibacterium</taxon>
    </lineage>
</organism>
<proteinExistence type="predicted"/>
<dbReference type="InterPro" id="IPR036551">
    <property type="entry name" value="Flavin_trans-like"/>
</dbReference>
<dbReference type="Pfam" id="PF02441">
    <property type="entry name" value="Flavoprotein"/>
    <property type="match status" value="1"/>
</dbReference>
<dbReference type="SUPFAM" id="SSF52507">
    <property type="entry name" value="Homo-oligomeric flavin-containing Cys decarboxylases, HFCD"/>
    <property type="match status" value="1"/>
</dbReference>
<dbReference type="GO" id="GO:0015937">
    <property type="term" value="P:coenzyme A biosynthetic process"/>
    <property type="evidence" value="ECO:0007669"/>
    <property type="project" value="TreeGrafter"/>
</dbReference>
<dbReference type="AlphaFoldDB" id="A0A1H9TS53"/>
<dbReference type="GO" id="GO:0010181">
    <property type="term" value="F:FMN binding"/>
    <property type="evidence" value="ECO:0007669"/>
    <property type="project" value="TreeGrafter"/>
</dbReference>
<evidence type="ECO:0000313" key="2">
    <source>
        <dbReference type="EMBL" id="SER99801.1"/>
    </source>
</evidence>
<evidence type="ECO:0000259" key="1">
    <source>
        <dbReference type="Pfam" id="PF02441"/>
    </source>
</evidence>
<reference evidence="3" key="1">
    <citation type="submission" date="2016-10" db="EMBL/GenBank/DDBJ databases">
        <authorList>
            <person name="Varghese N."/>
            <person name="Submissions S."/>
        </authorList>
    </citation>
    <scope>NUCLEOTIDE SEQUENCE [LARGE SCALE GENOMIC DNA]</scope>
    <source>
        <strain evidence="3">DSM 16859</strain>
    </source>
</reference>
<evidence type="ECO:0000313" key="3">
    <source>
        <dbReference type="Proteomes" id="UP000198815"/>
    </source>
</evidence>
<keyword evidence="2" id="KW-0436">Ligase</keyword>
<dbReference type="PANTHER" id="PTHR14359:SF6">
    <property type="entry name" value="PHOSPHOPANTOTHENOYLCYSTEINE DECARBOXYLASE"/>
    <property type="match status" value="1"/>
</dbReference>
<dbReference type="Proteomes" id="UP000198815">
    <property type="component" value="Unassembled WGS sequence"/>
</dbReference>
<keyword evidence="3" id="KW-1185">Reference proteome</keyword>
<gene>
    <name evidence="2" type="ORF">SAMN05443377_1274</name>
</gene>
<dbReference type="EMBL" id="FOGZ01000027">
    <property type="protein sequence ID" value="SER99801.1"/>
    <property type="molecule type" value="Genomic_DNA"/>
</dbReference>
<dbReference type="GO" id="GO:0071513">
    <property type="term" value="C:phosphopantothenoylcysteine decarboxylase complex"/>
    <property type="evidence" value="ECO:0007669"/>
    <property type="project" value="TreeGrafter"/>
</dbReference>
<protein>
    <submittedName>
        <fullName evidence="2">Phosphopantothenoylcysteine decarboxylase/phosphopantothenoylcysteine decarboxylase / phosphopantothenate--cysteine ligase</fullName>
    </submittedName>
</protein>
<dbReference type="Gene3D" id="3.40.50.1950">
    <property type="entry name" value="Flavin prenyltransferase-like"/>
    <property type="match status" value="1"/>
</dbReference>
<dbReference type="InterPro" id="IPR003382">
    <property type="entry name" value="Flavoprotein"/>
</dbReference>
<sequence>MKNILLGVSGSIAAYKAADIANDLTKAGHNVDVILTAGGARFITAFTLQTLSGNPVHTDMFDTMAPDPVQHIALARRADLLLVAPGSADIIAKLANGIADDMLSTVVLALGAIPKLIAPAMNTVMYENPLVQGNIAKLGSAGFGFIEPRVGHLAEGGVGRGALADVDVIVATALAALG</sequence>